<accession>A0AAD6QRU8</accession>
<dbReference type="Proteomes" id="UP001164929">
    <property type="component" value="Chromosome 6"/>
</dbReference>
<keyword evidence="2" id="KW-1185">Reference proteome</keyword>
<name>A0AAD6QRU8_9ROSI</name>
<evidence type="ECO:0000313" key="2">
    <source>
        <dbReference type="Proteomes" id="UP001164929"/>
    </source>
</evidence>
<proteinExistence type="predicted"/>
<sequence length="44" mass="5399">MKPTTIFQDPLPQRREEIYESNFYTRYFETWCDLLNSGIPRSVR</sequence>
<dbReference type="AlphaFoldDB" id="A0AAD6QRU8"/>
<reference evidence="1" key="1">
    <citation type="journal article" date="2023" name="Mol. Ecol. Resour.">
        <title>Chromosome-level genome assembly of a triploid poplar Populus alba 'Berolinensis'.</title>
        <authorList>
            <person name="Chen S."/>
            <person name="Yu Y."/>
            <person name="Wang X."/>
            <person name="Wang S."/>
            <person name="Zhang T."/>
            <person name="Zhou Y."/>
            <person name="He R."/>
            <person name="Meng N."/>
            <person name="Wang Y."/>
            <person name="Liu W."/>
            <person name="Liu Z."/>
            <person name="Liu J."/>
            <person name="Guo Q."/>
            <person name="Huang H."/>
            <person name="Sederoff R.R."/>
            <person name="Wang G."/>
            <person name="Qu G."/>
            <person name="Chen S."/>
        </authorList>
    </citation>
    <scope>NUCLEOTIDE SEQUENCE</scope>
    <source>
        <strain evidence="1">SC-2020</strain>
    </source>
</reference>
<dbReference type="EMBL" id="JAQIZT010000006">
    <property type="protein sequence ID" value="KAJ6995545.1"/>
    <property type="molecule type" value="Genomic_DNA"/>
</dbReference>
<comment type="caution">
    <text evidence="1">The sequence shown here is derived from an EMBL/GenBank/DDBJ whole genome shotgun (WGS) entry which is preliminary data.</text>
</comment>
<gene>
    <name evidence="1" type="ORF">NC653_018119</name>
</gene>
<protein>
    <submittedName>
        <fullName evidence="1">Uncharacterized protein</fullName>
    </submittedName>
</protein>
<organism evidence="1 2">
    <name type="scientific">Populus alba x Populus x berolinensis</name>
    <dbReference type="NCBI Taxonomy" id="444605"/>
    <lineage>
        <taxon>Eukaryota</taxon>
        <taxon>Viridiplantae</taxon>
        <taxon>Streptophyta</taxon>
        <taxon>Embryophyta</taxon>
        <taxon>Tracheophyta</taxon>
        <taxon>Spermatophyta</taxon>
        <taxon>Magnoliopsida</taxon>
        <taxon>eudicotyledons</taxon>
        <taxon>Gunneridae</taxon>
        <taxon>Pentapetalae</taxon>
        <taxon>rosids</taxon>
        <taxon>fabids</taxon>
        <taxon>Malpighiales</taxon>
        <taxon>Salicaceae</taxon>
        <taxon>Saliceae</taxon>
        <taxon>Populus</taxon>
    </lineage>
</organism>
<evidence type="ECO:0000313" key="1">
    <source>
        <dbReference type="EMBL" id="KAJ6995545.1"/>
    </source>
</evidence>